<dbReference type="InterPro" id="IPR035979">
    <property type="entry name" value="RBD_domain_sf"/>
</dbReference>
<evidence type="ECO:0000256" key="5">
    <source>
        <dbReference type="SAM" id="SignalP"/>
    </source>
</evidence>
<dbReference type="GO" id="GO:0008143">
    <property type="term" value="F:poly(A) binding"/>
    <property type="evidence" value="ECO:0007669"/>
    <property type="project" value="TreeGrafter"/>
</dbReference>
<reference evidence="7" key="2">
    <citation type="submission" date="2025-08" db="UniProtKB">
        <authorList>
            <consortium name="Ensembl"/>
        </authorList>
    </citation>
    <scope>IDENTIFICATION</scope>
</reference>
<evidence type="ECO:0000259" key="6">
    <source>
        <dbReference type="PROSITE" id="PS50102"/>
    </source>
</evidence>
<dbReference type="Pfam" id="PF00076">
    <property type="entry name" value="RRM_1"/>
    <property type="match status" value="1"/>
</dbReference>
<proteinExistence type="predicted"/>
<evidence type="ECO:0000256" key="2">
    <source>
        <dbReference type="ARBA" id="ARBA00022490"/>
    </source>
</evidence>
<dbReference type="AlphaFoldDB" id="A0A8C3UKC9"/>
<feature type="signal peptide" evidence="5">
    <location>
        <begin position="1"/>
        <end position="16"/>
    </location>
</feature>
<dbReference type="PANTHER" id="PTHR23236">
    <property type="entry name" value="EUKARYOTIC TRANSLATION INITIATION FACTOR 4B/4H"/>
    <property type="match status" value="1"/>
</dbReference>
<evidence type="ECO:0000256" key="4">
    <source>
        <dbReference type="PROSITE-ProRule" id="PRU00176"/>
    </source>
</evidence>
<sequence length="201" mass="22678">MGNFLCLGCPCSLCCSCSFWFGIQELEAIKAKLREIEKEDERLKELQLEADNHLFMSPEAGMGCPWVLLSLLIVTSGVDYGGTAEELESHFNSCGQINRVTILCDKFSGHPKGYAYIEFEEQSSVKAAVELDESVFRGRVIKVLPKRTNMPGISSTDRGGYRGYFHARGGLGRWGGFYGHPRVRGRTYRGRARLQPWYFPY</sequence>
<reference evidence="7" key="1">
    <citation type="submission" date="2020-10" db="EMBL/GenBank/DDBJ databases">
        <title>Catharus ustulatus (Swainson's thrush) genome, bCatUst1, primary haplotype v2.</title>
        <authorList>
            <person name="Delmore K."/>
            <person name="Vafadar M."/>
            <person name="Formenti G."/>
            <person name="Chow W."/>
            <person name="Pelan S."/>
            <person name="Howe K."/>
            <person name="Rhie A."/>
            <person name="Mountcastle J."/>
            <person name="Haase B."/>
            <person name="Fedrigo O."/>
            <person name="Jarvis E.D."/>
        </authorList>
    </citation>
    <scope>NUCLEOTIDE SEQUENCE [LARGE SCALE GENOMIC DNA]</scope>
</reference>
<accession>A0A8C3UKC9</accession>
<dbReference type="SUPFAM" id="SSF54928">
    <property type="entry name" value="RNA-binding domain, RBD"/>
    <property type="match status" value="1"/>
</dbReference>
<dbReference type="GO" id="GO:0000288">
    <property type="term" value="P:nuclear-transcribed mRNA catabolic process, deadenylation-dependent decay"/>
    <property type="evidence" value="ECO:0007669"/>
    <property type="project" value="TreeGrafter"/>
</dbReference>
<dbReference type="PROSITE" id="PS50102">
    <property type="entry name" value="RRM"/>
    <property type="match status" value="1"/>
</dbReference>
<comment type="subcellular location">
    <subcellularLocation>
        <location evidence="1">Cytoplasm</location>
    </subcellularLocation>
</comment>
<dbReference type="PANTHER" id="PTHR23236:SF27">
    <property type="entry name" value="EMBRYONIC POLYADENYLATE-BINDING PROTEIN 2"/>
    <property type="match status" value="1"/>
</dbReference>
<dbReference type="GO" id="GO:0005634">
    <property type="term" value="C:nucleus"/>
    <property type="evidence" value="ECO:0007669"/>
    <property type="project" value="TreeGrafter"/>
</dbReference>
<feature type="domain" description="RRM" evidence="6">
    <location>
        <begin position="71"/>
        <end position="148"/>
    </location>
</feature>
<dbReference type="Ensembl" id="ENSCUST00005017531.1">
    <property type="protein sequence ID" value="ENSCUSP00005016882.1"/>
    <property type="gene ID" value="ENSCUSG00005010851.1"/>
</dbReference>
<dbReference type="SMART" id="SM00360">
    <property type="entry name" value="RRM"/>
    <property type="match status" value="1"/>
</dbReference>
<keyword evidence="2" id="KW-0963">Cytoplasm</keyword>
<dbReference type="InterPro" id="IPR000504">
    <property type="entry name" value="RRM_dom"/>
</dbReference>
<dbReference type="GO" id="GO:0005737">
    <property type="term" value="C:cytoplasm"/>
    <property type="evidence" value="ECO:0007669"/>
    <property type="project" value="UniProtKB-SubCell"/>
</dbReference>
<protein>
    <recommendedName>
        <fullName evidence="6">RRM domain-containing protein</fullName>
    </recommendedName>
</protein>
<keyword evidence="8" id="KW-1185">Reference proteome</keyword>
<keyword evidence="5" id="KW-0732">Signal</keyword>
<organism evidence="7 8">
    <name type="scientific">Catharus ustulatus</name>
    <name type="common">Russet-backed thrush</name>
    <name type="synonym">Hylocichla ustulatus</name>
    <dbReference type="NCBI Taxonomy" id="91951"/>
    <lineage>
        <taxon>Eukaryota</taxon>
        <taxon>Metazoa</taxon>
        <taxon>Chordata</taxon>
        <taxon>Craniata</taxon>
        <taxon>Vertebrata</taxon>
        <taxon>Euteleostomi</taxon>
        <taxon>Archelosauria</taxon>
        <taxon>Archosauria</taxon>
        <taxon>Dinosauria</taxon>
        <taxon>Saurischia</taxon>
        <taxon>Theropoda</taxon>
        <taxon>Coelurosauria</taxon>
        <taxon>Aves</taxon>
        <taxon>Neognathae</taxon>
        <taxon>Neoaves</taxon>
        <taxon>Telluraves</taxon>
        <taxon>Australaves</taxon>
        <taxon>Passeriformes</taxon>
        <taxon>Turdidae</taxon>
        <taxon>Catharus</taxon>
    </lineage>
</organism>
<dbReference type="Gene3D" id="3.30.70.330">
    <property type="match status" value="1"/>
</dbReference>
<reference evidence="7" key="3">
    <citation type="submission" date="2025-09" db="UniProtKB">
        <authorList>
            <consortium name="Ensembl"/>
        </authorList>
    </citation>
    <scope>IDENTIFICATION</scope>
</reference>
<feature type="chain" id="PRO_5034877585" description="RRM domain-containing protein" evidence="5">
    <location>
        <begin position="17"/>
        <end position="201"/>
    </location>
</feature>
<dbReference type="InterPro" id="IPR012677">
    <property type="entry name" value="Nucleotide-bd_a/b_plait_sf"/>
</dbReference>
<evidence type="ECO:0000313" key="7">
    <source>
        <dbReference type="Ensembl" id="ENSCUSP00005016882.1"/>
    </source>
</evidence>
<evidence type="ECO:0000256" key="3">
    <source>
        <dbReference type="ARBA" id="ARBA00022884"/>
    </source>
</evidence>
<dbReference type="Proteomes" id="UP000694563">
    <property type="component" value="Chromosome 11"/>
</dbReference>
<evidence type="ECO:0000313" key="8">
    <source>
        <dbReference type="Proteomes" id="UP000694563"/>
    </source>
</evidence>
<evidence type="ECO:0000256" key="1">
    <source>
        <dbReference type="ARBA" id="ARBA00004496"/>
    </source>
</evidence>
<keyword evidence="3 4" id="KW-0694">RNA-binding</keyword>
<name>A0A8C3UKC9_CATUS</name>